<comment type="caution">
    <text evidence="1">The sequence shown here is derived from an EMBL/GenBank/DDBJ whole genome shotgun (WGS) entry which is preliminary data.</text>
</comment>
<evidence type="ECO:0000313" key="1">
    <source>
        <dbReference type="EMBL" id="KYH34261.1"/>
    </source>
</evidence>
<sequence length="190" mass="22483">MKKVLISAIILSIIALMFLGYTNSKNKKPKLIAKNFLINYYTINNDEIDKYVKNIHKYIGKELKNGIKKETFDKLHKHIKKYVSDDVYMYIIGDRLLLEQWKNCYENQYTTSVDSIKLKRDNTFSDKNTVKYSFEIQLTMHHKKSNDNKTVTLNDIIFLTNINNEWKISKFRSAYPWGKNLIMIHSTVSL</sequence>
<dbReference type="RefSeq" id="WP_066825709.1">
    <property type="nucleotide sequence ID" value="NZ_LTBA01000021.1"/>
</dbReference>
<organism evidence="1 2">
    <name type="scientific">Clostridium tepidiprofundi DSM 19306</name>
    <dbReference type="NCBI Taxonomy" id="1121338"/>
    <lineage>
        <taxon>Bacteria</taxon>
        <taxon>Bacillati</taxon>
        <taxon>Bacillota</taxon>
        <taxon>Clostridia</taxon>
        <taxon>Eubacteriales</taxon>
        <taxon>Clostridiaceae</taxon>
        <taxon>Clostridium</taxon>
    </lineage>
</organism>
<name>A0A151B2X4_9CLOT</name>
<accession>A0A151B2X4</accession>
<dbReference type="STRING" id="1121338.CLTEP_18360"/>
<reference evidence="1 2" key="1">
    <citation type="submission" date="2016-02" db="EMBL/GenBank/DDBJ databases">
        <title>Genome sequence of Clostridium tepidiprofundi DSM 19306.</title>
        <authorList>
            <person name="Poehlein A."/>
            <person name="Daniel R."/>
        </authorList>
    </citation>
    <scope>NUCLEOTIDE SEQUENCE [LARGE SCALE GENOMIC DNA]</scope>
    <source>
        <strain evidence="1 2">DSM 19306</strain>
    </source>
</reference>
<dbReference type="Proteomes" id="UP000075531">
    <property type="component" value="Unassembled WGS sequence"/>
</dbReference>
<dbReference type="AlphaFoldDB" id="A0A151B2X4"/>
<dbReference type="PATRIC" id="fig|1121338.3.peg.1880"/>
<evidence type="ECO:0000313" key="2">
    <source>
        <dbReference type="Proteomes" id="UP000075531"/>
    </source>
</evidence>
<protein>
    <submittedName>
        <fullName evidence="1">Uncharacterized protein</fullName>
    </submittedName>
</protein>
<proteinExistence type="predicted"/>
<dbReference type="EMBL" id="LTBA01000021">
    <property type="protein sequence ID" value="KYH34261.1"/>
    <property type="molecule type" value="Genomic_DNA"/>
</dbReference>
<keyword evidence="2" id="KW-1185">Reference proteome</keyword>
<gene>
    <name evidence="1" type="ORF">CLTEP_18360</name>
</gene>